<feature type="signal peptide" evidence="1">
    <location>
        <begin position="1"/>
        <end position="28"/>
    </location>
</feature>
<evidence type="ECO:0008006" key="4">
    <source>
        <dbReference type="Google" id="ProtNLM"/>
    </source>
</evidence>
<evidence type="ECO:0000313" key="2">
    <source>
        <dbReference type="EMBL" id="RUO24363.1"/>
    </source>
</evidence>
<evidence type="ECO:0000256" key="1">
    <source>
        <dbReference type="SAM" id="SignalP"/>
    </source>
</evidence>
<sequence length="143" mass="14919">MFKLTTQLKQLTLVTAIGFTFSAPATLAATGDVDIANDSRIAVQASTGIETAESARELQQLGRGISETARGSAQEARQAMGALVRQEVGANVDAAVNAEVAGQVGASVSENVRNTVRENVRGNVRESVRDDVRPAPVRGRGGN</sequence>
<dbReference type="EMBL" id="PIPL01000002">
    <property type="protein sequence ID" value="RUO24363.1"/>
    <property type="molecule type" value="Genomic_DNA"/>
</dbReference>
<feature type="chain" id="PRO_5019381078" description="Phage infection protein" evidence="1">
    <location>
        <begin position="29"/>
        <end position="143"/>
    </location>
</feature>
<gene>
    <name evidence="2" type="ORF">CWE09_10845</name>
</gene>
<protein>
    <recommendedName>
        <fullName evidence="4">Phage infection protein</fullName>
    </recommendedName>
</protein>
<accession>A0A432W4D3</accession>
<reference evidence="2 3" key="1">
    <citation type="journal article" date="2011" name="Front. Microbiol.">
        <title>Genomic signatures of strain selection and enhancement in Bacillus atrophaeus var. globigii, a historical biowarfare simulant.</title>
        <authorList>
            <person name="Gibbons H.S."/>
            <person name="Broomall S.M."/>
            <person name="McNew L.A."/>
            <person name="Daligault H."/>
            <person name="Chapman C."/>
            <person name="Bruce D."/>
            <person name="Karavis M."/>
            <person name="Krepps M."/>
            <person name="McGregor P.A."/>
            <person name="Hong C."/>
            <person name="Park K.H."/>
            <person name="Akmal A."/>
            <person name="Feldman A."/>
            <person name="Lin J.S."/>
            <person name="Chang W.E."/>
            <person name="Higgs B.W."/>
            <person name="Demirev P."/>
            <person name="Lindquist J."/>
            <person name="Liem A."/>
            <person name="Fochler E."/>
            <person name="Read T.D."/>
            <person name="Tapia R."/>
            <person name="Johnson S."/>
            <person name="Bishop-Lilly K.A."/>
            <person name="Detter C."/>
            <person name="Han C."/>
            <person name="Sozhamannan S."/>
            <person name="Rosenzweig C.N."/>
            <person name="Skowronski E.W."/>
        </authorList>
    </citation>
    <scope>NUCLEOTIDE SEQUENCE [LARGE SCALE GENOMIC DNA]</scope>
    <source>
        <strain evidence="2 3">MLST1</strain>
    </source>
</reference>
<proteinExistence type="predicted"/>
<dbReference type="RefSeq" id="WP_126804066.1">
    <property type="nucleotide sequence ID" value="NZ_PIPL01000002.1"/>
</dbReference>
<name>A0A432W4D3_9GAMM</name>
<keyword evidence="3" id="KW-1185">Reference proteome</keyword>
<organism evidence="2 3">
    <name type="scientific">Aliidiomarina minuta</name>
    <dbReference type="NCBI Taxonomy" id="880057"/>
    <lineage>
        <taxon>Bacteria</taxon>
        <taxon>Pseudomonadati</taxon>
        <taxon>Pseudomonadota</taxon>
        <taxon>Gammaproteobacteria</taxon>
        <taxon>Alteromonadales</taxon>
        <taxon>Idiomarinaceae</taxon>
        <taxon>Aliidiomarina</taxon>
    </lineage>
</organism>
<evidence type="ECO:0000313" key="3">
    <source>
        <dbReference type="Proteomes" id="UP000288293"/>
    </source>
</evidence>
<dbReference type="AlphaFoldDB" id="A0A432W4D3"/>
<comment type="caution">
    <text evidence="2">The sequence shown here is derived from an EMBL/GenBank/DDBJ whole genome shotgun (WGS) entry which is preliminary data.</text>
</comment>
<keyword evidence="1" id="KW-0732">Signal</keyword>
<dbReference type="Proteomes" id="UP000288293">
    <property type="component" value="Unassembled WGS sequence"/>
</dbReference>